<organism evidence="13 14">
    <name type="scientific">Candidatus Magasanikbacteria bacterium RIFCSPLOWO2_02_FULL_44_11</name>
    <dbReference type="NCBI Taxonomy" id="1798689"/>
    <lineage>
        <taxon>Bacteria</taxon>
        <taxon>Candidatus Magasanikiibacteriota</taxon>
    </lineage>
</organism>
<keyword evidence="6" id="KW-0560">Oxidoreductase</keyword>
<dbReference type="Gene3D" id="3.40.50.970">
    <property type="match status" value="1"/>
</dbReference>
<evidence type="ECO:0000256" key="8">
    <source>
        <dbReference type="ARBA" id="ARBA00023014"/>
    </source>
</evidence>
<dbReference type="SUPFAM" id="SSF52518">
    <property type="entry name" value="Thiamin diphosphate-binding fold (THDP-binding)"/>
    <property type="match status" value="1"/>
</dbReference>
<keyword evidence="8" id="KW-0411">Iron-sulfur</keyword>
<comment type="cofactor">
    <cofactor evidence="1">
        <name>Mg(2+)</name>
        <dbReference type="ChEBI" id="CHEBI:18420"/>
    </cofactor>
</comment>
<feature type="region of interest" description="Disordered" evidence="10">
    <location>
        <begin position="137"/>
        <end position="156"/>
    </location>
</feature>
<reference evidence="13 14" key="1">
    <citation type="journal article" date="2016" name="Nat. Commun.">
        <title>Thousands of microbial genomes shed light on interconnected biogeochemical processes in an aquifer system.</title>
        <authorList>
            <person name="Anantharaman K."/>
            <person name="Brown C.T."/>
            <person name="Hug L.A."/>
            <person name="Sharon I."/>
            <person name="Castelle C.J."/>
            <person name="Probst A.J."/>
            <person name="Thomas B.C."/>
            <person name="Singh A."/>
            <person name="Wilkins M.J."/>
            <person name="Karaoz U."/>
            <person name="Brodie E.L."/>
            <person name="Williams K.H."/>
            <person name="Hubbard S.S."/>
            <person name="Banfield J.F."/>
        </authorList>
    </citation>
    <scope>NUCLEOTIDE SEQUENCE [LARGE SCALE GENOMIC DNA]</scope>
</reference>
<evidence type="ECO:0000256" key="10">
    <source>
        <dbReference type="SAM" id="MobiDB-lite"/>
    </source>
</evidence>
<evidence type="ECO:0000259" key="11">
    <source>
        <dbReference type="Pfam" id="PF02775"/>
    </source>
</evidence>
<dbReference type="Pfam" id="PF02775">
    <property type="entry name" value="TPP_enzyme_C"/>
    <property type="match status" value="1"/>
</dbReference>
<dbReference type="GO" id="GO:0030976">
    <property type="term" value="F:thiamine pyrophosphate binding"/>
    <property type="evidence" value="ECO:0007669"/>
    <property type="project" value="InterPro"/>
</dbReference>
<dbReference type="CDD" id="cd03375">
    <property type="entry name" value="TPP_OGFOR"/>
    <property type="match status" value="1"/>
</dbReference>
<sequence length="295" mass="32519">MIFSQAKKQSAKTPLELNSPEVCTWCPGCGDLAIWAAFKQAAVENNWNNTNTALVAGIGCHGHIVNFLKLTSFEGLHGRALPVAAGIKMANHELKVFVFTGDGDCLAEGGNHFIHAARRNQDLTVILHDNAVYSLTTGQTSPRSPKGYISKSTPQGNVEEPLHPLRLAFTAGATFLARAYAGNIPALVKLMKQAEAHRGFAVIQVLQPCVTFNHVYTHQFYQENVYELPASYDPTDKKEAWEKLDEWGLKQIPVGLIYQAVAPTYEGQLPQLAKQPLVKTAPKKQDVSSLYKFYR</sequence>
<comment type="cofactor">
    <cofactor evidence="2">
        <name>thiamine diphosphate</name>
        <dbReference type="ChEBI" id="CHEBI:58937"/>
    </cofactor>
</comment>
<dbReference type="GO" id="GO:0046872">
    <property type="term" value="F:metal ion binding"/>
    <property type="evidence" value="ECO:0007669"/>
    <property type="project" value="UniProtKB-KW"/>
</dbReference>
<dbReference type="AlphaFoldDB" id="A0A1F6NAY2"/>
<evidence type="ECO:0000256" key="2">
    <source>
        <dbReference type="ARBA" id="ARBA00001964"/>
    </source>
</evidence>
<dbReference type="InterPro" id="IPR011896">
    <property type="entry name" value="OFOB"/>
</dbReference>
<dbReference type="Pfam" id="PF12367">
    <property type="entry name" value="PFO_beta_C"/>
    <property type="match status" value="1"/>
</dbReference>
<dbReference type="InterPro" id="IPR029061">
    <property type="entry name" value="THDP-binding"/>
</dbReference>
<evidence type="ECO:0008006" key="15">
    <source>
        <dbReference type="Google" id="ProtNLM"/>
    </source>
</evidence>
<evidence type="ECO:0000256" key="5">
    <source>
        <dbReference type="ARBA" id="ARBA00022842"/>
    </source>
</evidence>
<evidence type="ECO:0000313" key="14">
    <source>
        <dbReference type="Proteomes" id="UP000178726"/>
    </source>
</evidence>
<evidence type="ECO:0000256" key="9">
    <source>
        <dbReference type="ARBA" id="ARBA00023052"/>
    </source>
</evidence>
<keyword evidence="7" id="KW-0408">Iron</keyword>
<dbReference type="EMBL" id="MFQK01000016">
    <property type="protein sequence ID" value="OGH80920.1"/>
    <property type="molecule type" value="Genomic_DNA"/>
</dbReference>
<dbReference type="Proteomes" id="UP000178726">
    <property type="component" value="Unassembled WGS sequence"/>
</dbReference>
<dbReference type="GO" id="GO:0045333">
    <property type="term" value="P:cellular respiration"/>
    <property type="evidence" value="ECO:0007669"/>
    <property type="project" value="UniProtKB-ARBA"/>
</dbReference>
<proteinExistence type="predicted"/>
<evidence type="ECO:0000256" key="6">
    <source>
        <dbReference type="ARBA" id="ARBA00023002"/>
    </source>
</evidence>
<evidence type="ECO:0000256" key="3">
    <source>
        <dbReference type="ARBA" id="ARBA00001966"/>
    </source>
</evidence>
<dbReference type="PANTHER" id="PTHR48084">
    <property type="entry name" value="2-OXOGLUTARATE OXIDOREDUCTASE SUBUNIT KORB-RELATED"/>
    <property type="match status" value="1"/>
</dbReference>
<dbReference type="STRING" id="1798689.A3I29_01845"/>
<keyword evidence="4" id="KW-0479">Metal-binding</keyword>
<evidence type="ECO:0000256" key="4">
    <source>
        <dbReference type="ARBA" id="ARBA00022723"/>
    </source>
</evidence>
<evidence type="ECO:0000256" key="1">
    <source>
        <dbReference type="ARBA" id="ARBA00001946"/>
    </source>
</evidence>
<dbReference type="PANTHER" id="PTHR48084:SF4">
    <property type="entry name" value="2-OXOGLUTARATE OXIDOREDUCTASE SUBUNIT KORB"/>
    <property type="match status" value="1"/>
</dbReference>
<dbReference type="InterPro" id="IPR051457">
    <property type="entry name" value="2-oxoacid:Fd_oxidoreductase"/>
</dbReference>
<evidence type="ECO:0000256" key="7">
    <source>
        <dbReference type="ARBA" id="ARBA00023004"/>
    </source>
</evidence>
<evidence type="ECO:0000313" key="13">
    <source>
        <dbReference type="EMBL" id="OGH80920.1"/>
    </source>
</evidence>
<gene>
    <name evidence="13" type="ORF">A3I29_01845</name>
</gene>
<keyword evidence="9" id="KW-0786">Thiamine pyrophosphate</keyword>
<keyword evidence="5" id="KW-0460">Magnesium</keyword>
<dbReference type="InterPro" id="IPR011766">
    <property type="entry name" value="TPP_enzyme_TPP-bd"/>
</dbReference>
<accession>A0A1F6NAY2</accession>
<feature type="domain" description="Pyruvate ferredoxin oxidoreductase beta subunit C-terminal" evidence="12">
    <location>
        <begin position="209"/>
        <end position="273"/>
    </location>
</feature>
<protein>
    <recommendedName>
        <fullName evidence="15">2-oxoacid ferredoxin oxidoreductase</fullName>
    </recommendedName>
</protein>
<dbReference type="NCBIfam" id="TIGR02177">
    <property type="entry name" value="PorB_KorB"/>
    <property type="match status" value="1"/>
</dbReference>
<evidence type="ECO:0000259" key="12">
    <source>
        <dbReference type="Pfam" id="PF12367"/>
    </source>
</evidence>
<comment type="caution">
    <text evidence="13">The sequence shown here is derived from an EMBL/GenBank/DDBJ whole genome shotgun (WGS) entry which is preliminary data.</text>
</comment>
<name>A0A1F6NAY2_9BACT</name>
<dbReference type="InterPro" id="IPR032686">
    <property type="entry name" value="PFO_beta_C"/>
</dbReference>
<dbReference type="GO" id="GO:0016625">
    <property type="term" value="F:oxidoreductase activity, acting on the aldehyde or oxo group of donors, iron-sulfur protein as acceptor"/>
    <property type="evidence" value="ECO:0007669"/>
    <property type="project" value="UniProtKB-ARBA"/>
</dbReference>
<dbReference type="GO" id="GO:0051536">
    <property type="term" value="F:iron-sulfur cluster binding"/>
    <property type="evidence" value="ECO:0007669"/>
    <property type="project" value="UniProtKB-KW"/>
</dbReference>
<feature type="domain" description="Thiamine pyrophosphate enzyme TPP-binding" evidence="11">
    <location>
        <begin position="58"/>
        <end position="205"/>
    </location>
</feature>
<comment type="cofactor">
    <cofactor evidence="3">
        <name>[4Fe-4S] cluster</name>
        <dbReference type="ChEBI" id="CHEBI:49883"/>
    </cofactor>
</comment>